<keyword evidence="3" id="KW-1185">Reference proteome</keyword>
<protein>
    <recommendedName>
        <fullName evidence="1">N-acetyltransferase domain-containing protein</fullName>
    </recommendedName>
</protein>
<dbReference type="SUPFAM" id="SSF55729">
    <property type="entry name" value="Acyl-CoA N-acyltransferases (Nat)"/>
    <property type="match status" value="1"/>
</dbReference>
<evidence type="ECO:0000259" key="1">
    <source>
        <dbReference type="PROSITE" id="PS51186"/>
    </source>
</evidence>
<dbReference type="RefSeq" id="WP_037301075.1">
    <property type="nucleotide sequence ID" value="NZ_ATAX01000035.1"/>
</dbReference>
<evidence type="ECO:0000313" key="2">
    <source>
        <dbReference type="EMBL" id="EWM52569.1"/>
    </source>
</evidence>
<reference evidence="2 3" key="1">
    <citation type="journal article" date="2014" name="PLoS ONE">
        <title>Rumen cellulosomics: divergent fiber-degrading strategies revealed by comparative genome-wide analysis of six ruminococcal strains.</title>
        <authorList>
            <person name="Dassa B."/>
            <person name="Borovok I."/>
            <person name="Ruimy-Israeli V."/>
            <person name="Lamed R."/>
            <person name="Flint H.J."/>
            <person name="Duncan S.H."/>
            <person name="Henrissat B."/>
            <person name="Coutinho P."/>
            <person name="Morrison M."/>
            <person name="Mosoni P."/>
            <person name="Yeoman C.J."/>
            <person name="White B.A."/>
            <person name="Bayer E.A."/>
        </authorList>
    </citation>
    <scope>NUCLEOTIDE SEQUENCE [LARGE SCALE GENOMIC DNA]</scope>
    <source>
        <strain evidence="2 3">007c</strain>
    </source>
</reference>
<dbReference type="AlphaFoldDB" id="W7ULU2"/>
<dbReference type="Pfam" id="PF00583">
    <property type="entry name" value="Acetyltransf_1"/>
    <property type="match status" value="1"/>
</dbReference>
<dbReference type="PROSITE" id="PS51186">
    <property type="entry name" value="GNAT"/>
    <property type="match status" value="1"/>
</dbReference>
<dbReference type="EMBL" id="ATAX01000035">
    <property type="protein sequence ID" value="EWM52569.1"/>
    <property type="molecule type" value="Genomic_DNA"/>
</dbReference>
<dbReference type="GO" id="GO:0016747">
    <property type="term" value="F:acyltransferase activity, transferring groups other than amino-acyl groups"/>
    <property type="evidence" value="ECO:0007669"/>
    <property type="project" value="InterPro"/>
</dbReference>
<feature type="domain" description="N-acetyltransferase" evidence="1">
    <location>
        <begin position="1"/>
        <end position="149"/>
    </location>
</feature>
<dbReference type="InterPro" id="IPR000182">
    <property type="entry name" value="GNAT_dom"/>
</dbReference>
<evidence type="ECO:0000313" key="3">
    <source>
        <dbReference type="Proteomes" id="UP000019365"/>
    </source>
</evidence>
<sequence length="154" mass="17920">MNIVIAEEKQVKTIVDMSVRAFETYVNVGGTKGDCPPEYDSVEWHKQMAREGYLYQAMIGKDIVGAAVIFSDETKNTVYIGRIFIDSIYHRKGYGTHLMECIEKYYPFAEEFNLDTPSWNVRTNAFYEKLGYQIIKEEDGFVFYRKTRKGTSKF</sequence>
<accession>W7ULU2</accession>
<dbReference type="Gene3D" id="3.40.630.30">
    <property type="match status" value="1"/>
</dbReference>
<dbReference type="eggNOG" id="COG0456">
    <property type="taxonomic scope" value="Bacteria"/>
</dbReference>
<dbReference type="CDD" id="cd04301">
    <property type="entry name" value="NAT_SF"/>
    <property type="match status" value="1"/>
</dbReference>
<dbReference type="Proteomes" id="UP000019365">
    <property type="component" value="Unassembled WGS sequence"/>
</dbReference>
<proteinExistence type="predicted"/>
<dbReference type="OrthoDB" id="9786032at2"/>
<name>W7ULU2_RUMFL</name>
<gene>
    <name evidence="2" type="ORF">RF007C_08515</name>
</gene>
<comment type="caution">
    <text evidence="2">The sequence shown here is derived from an EMBL/GenBank/DDBJ whole genome shotgun (WGS) entry which is preliminary data.</text>
</comment>
<dbReference type="InterPro" id="IPR016181">
    <property type="entry name" value="Acyl_CoA_acyltransferase"/>
</dbReference>
<organism evidence="2 3">
    <name type="scientific">Ruminococcus flavefaciens 007c</name>
    <dbReference type="NCBI Taxonomy" id="1341157"/>
    <lineage>
        <taxon>Bacteria</taxon>
        <taxon>Bacillati</taxon>
        <taxon>Bacillota</taxon>
        <taxon>Clostridia</taxon>
        <taxon>Eubacteriales</taxon>
        <taxon>Oscillospiraceae</taxon>
        <taxon>Ruminococcus</taxon>
    </lineage>
</organism>